<dbReference type="EMBL" id="JYFQ01000127">
    <property type="protein sequence ID" value="KKZ11871.1"/>
    <property type="molecule type" value="Genomic_DNA"/>
</dbReference>
<proteinExistence type="predicted"/>
<dbReference type="Proteomes" id="UP000035037">
    <property type="component" value="Unassembled WGS sequence"/>
</dbReference>
<accession>A0A0G8AU68</accession>
<feature type="compositionally biased region" description="Pro residues" evidence="1">
    <location>
        <begin position="1"/>
        <end position="13"/>
    </location>
</feature>
<feature type="region of interest" description="Disordered" evidence="1">
    <location>
        <begin position="1"/>
        <end position="24"/>
    </location>
</feature>
<name>A0A0G8AU68_9SYNE</name>
<organism evidence="2 3">
    <name type="scientific">Candidatus Synechococcus spongiarum 15L</name>
    <dbReference type="NCBI Taxonomy" id="1608419"/>
    <lineage>
        <taxon>Bacteria</taxon>
        <taxon>Bacillati</taxon>
        <taxon>Cyanobacteriota</taxon>
        <taxon>Cyanophyceae</taxon>
        <taxon>Synechococcales</taxon>
        <taxon>Synechococcaceae</taxon>
        <taxon>Synechococcus</taxon>
    </lineage>
</organism>
<dbReference type="InterPro" id="IPR024508">
    <property type="entry name" value="DUF3226"/>
</dbReference>
<dbReference type="PATRIC" id="fig|1608419.3.peg.345"/>
<sequence>MEPQPRPVTPAAPPTIVGDRPPKPEPIDSEVLLLVEGKDSHNFFDALCKHLKLSDQLKIMNFGGVRELKEFLIGLRSASGFGDVKIMGIVRDAEQSSASAFQSVQESLKHAKLPVPVNPEQFSYDGQPAVGIMILPGQDQPGMLETLLCKTFADTPERHCIDAFFKCVQEQCPDSRVSNPEKARTRVFLATKKKPHPSVGVAARIGYWHLGQEVLEPTRKFLQSLTAATD</sequence>
<evidence type="ECO:0000313" key="3">
    <source>
        <dbReference type="Proteomes" id="UP000035037"/>
    </source>
</evidence>
<gene>
    <name evidence="2" type="ORF">TQ37_06340</name>
</gene>
<reference evidence="2 3" key="1">
    <citation type="submission" date="2015-02" db="EMBL/GenBank/DDBJ databases">
        <authorList>
            <person name="Slaby B."/>
            <person name="Hentschel U."/>
        </authorList>
    </citation>
    <scope>NUCLEOTIDE SEQUENCE [LARGE SCALE GENOMIC DNA]</scope>
    <source>
        <strain evidence="2">15L</strain>
    </source>
</reference>
<protein>
    <recommendedName>
        <fullName evidence="4">DUF4276 domain-containing protein</fullName>
    </recommendedName>
</protein>
<reference evidence="2 3" key="2">
    <citation type="submission" date="2015-05" db="EMBL/GenBank/DDBJ databases">
        <title>Lifestyle Evolution in Cyanobacterial Symbionts of Sponges.</title>
        <authorList>
            <person name="Burgsdorf I."/>
            <person name="Slaby B.M."/>
            <person name="Handley K.M."/>
            <person name="Haber M."/>
            <person name="Blom J."/>
            <person name="Marshall C.W."/>
            <person name="Gilbert J.A."/>
            <person name="Hentschel U."/>
            <person name="Steindler L."/>
        </authorList>
    </citation>
    <scope>NUCLEOTIDE SEQUENCE [LARGE SCALE GENOMIC DNA]</scope>
    <source>
        <strain evidence="2">15L</strain>
    </source>
</reference>
<evidence type="ECO:0000256" key="1">
    <source>
        <dbReference type="SAM" id="MobiDB-lite"/>
    </source>
</evidence>
<evidence type="ECO:0000313" key="2">
    <source>
        <dbReference type="EMBL" id="KKZ11871.1"/>
    </source>
</evidence>
<evidence type="ECO:0008006" key="4">
    <source>
        <dbReference type="Google" id="ProtNLM"/>
    </source>
</evidence>
<dbReference type="Pfam" id="PF11536">
    <property type="entry name" value="DUF3226"/>
    <property type="match status" value="1"/>
</dbReference>
<comment type="caution">
    <text evidence="2">The sequence shown here is derived from an EMBL/GenBank/DDBJ whole genome shotgun (WGS) entry which is preliminary data.</text>
</comment>
<dbReference type="AlphaFoldDB" id="A0A0G8AU68"/>